<protein>
    <submittedName>
        <fullName evidence="1">Uncharacterized protein</fullName>
    </submittedName>
</protein>
<name>A0A8J7U728_9BACT</name>
<dbReference type="EMBL" id="JAFREP010000039">
    <property type="protein sequence ID" value="MBO1322559.1"/>
    <property type="molecule type" value="Genomic_DNA"/>
</dbReference>
<accession>A0A8J7U728</accession>
<evidence type="ECO:0000313" key="2">
    <source>
        <dbReference type="Proteomes" id="UP000664417"/>
    </source>
</evidence>
<dbReference type="RefSeq" id="WP_207862532.1">
    <property type="nucleotide sequence ID" value="NZ_JAFREP010000039.1"/>
</dbReference>
<dbReference type="AlphaFoldDB" id="A0A8J7U728"/>
<gene>
    <name evidence="1" type="ORF">J3U88_29060</name>
</gene>
<dbReference type="Proteomes" id="UP000664417">
    <property type="component" value="Unassembled WGS sequence"/>
</dbReference>
<reference evidence="1" key="1">
    <citation type="submission" date="2021-03" db="EMBL/GenBank/DDBJ databases">
        <authorList>
            <person name="Wang G."/>
        </authorList>
    </citation>
    <scope>NUCLEOTIDE SEQUENCE</scope>
    <source>
        <strain evidence="1">KCTC 12899</strain>
    </source>
</reference>
<keyword evidence="2" id="KW-1185">Reference proteome</keyword>
<proteinExistence type="predicted"/>
<evidence type="ECO:0000313" key="1">
    <source>
        <dbReference type="EMBL" id="MBO1322559.1"/>
    </source>
</evidence>
<sequence>MDGWAAFVARLNFLRMPHDIDQAMLYPYLEEDEGPKLARVDFFGNEQIREAWDVDEYQPMLKEKAFIIGHVNLLDEYVFATTNLNAGIAIIHHDDVFPSKDSDALVANELPYFDCSLEGLFRALLPRGKD</sequence>
<comment type="caution">
    <text evidence="1">The sequence shown here is derived from an EMBL/GenBank/DDBJ whole genome shotgun (WGS) entry which is preliminary data.</text>
</comment>
<organism evidence="1 2">
    <name type="scientific">Acanthopleuribacter pedis</name>
    <dbReference type="NCBI Taxonomy" id="442870"/>
    <lineage>
        <taxon>Bacteria</taxon>
        <taxon>Pseudomonadati</taxon>
        <taxon>Acidobacteriota</taxon>
        <taxon>Holophagae</taxon>
        <taxon>Acanthopleuribacterales</taxon>
        <taxon>Acanthopleuribacteraceae</taxon>
        <taxon>Acanthopleuribacter</taxon>
    </lineage>
</organism>